<evidence type="ECO:0000256" key="3">
    <source>
        <dbReference type="ARBA" id="ARBA00008640"/>
    </source>
</evidence>
<dbReference type="Pfam" id="PF09335">
    <property type="entry name" value="VTT_dom"/>
    <property type="match status" value="1"/>
</dbReference>
<evidence type="ECO:0000256" key="1">
    <source>
        <dbReference type="ARBA" id="ARBA00002978"/>
    </source>
</evidence>
<organism evidence="12 13">
    <name type="scientific">Hypholoma sublateritium (strain FD-334 SS-4)</name>
    <dbReference type="NCBI Taxonomy" id="945553"/>
    <lineage>
        <taxon>Eukaryota</taxon>
        <taxon>Fungi</taxon>
        <taxon>Dikarya</taxon>
        <taxon>Basidiomycota</taxon>
        <taxon>Agaricomycotina</taxon>
        <taxon>Agaricomycetes</taxon>
        <taxon>Agaricomycetidae</taxon>
        <taxon>Agaricales</taxon>
        <taxon>Agaricineae</taxon>
        <taxon>Strophariaceae</taxon>
        <taxon>Hypholoma</taxon>
    </lineage>
</organism>
<feature type="transmembrane region" description="Helical" evidence="10">
    <location>
        <begin position="186"/>
        <end position="207"/>
    </location>
</feature>
<dbReference type="PANTHER" id="PTHR47549">
    <property type="entry name" value="GOLGI APPARATUS MEMBRANE PROTEIN TVP38-RELATED"/>
    <property type="match status" value="1"/>
</dbReference>
<evidence type="ECO:0000256" key="8">
    <source>
        <dbReference type="ARBA" id="ARBA00023034"/>
    </source>
</evidence>
<keyword evidence="13" id="KW-1185">Reference proteome</keyword>
<keyword evidence="9 10" id="KW-0472">Membrane</keyword>
<evidence type="ECO:0000256" key="9">
    <source>
        <dbReference type="ARBA" id="ARBA00023136"/>
    </source>
</evidence>
<evidence type="ECO:0000256" key="7">
    <source>
        <dbReference type="ARBA" id="ARBA00022989"/>
    </source>
</evidence>
<evidence type="ECO:0000256" key="5">
    <source>
        <dbReference type="ARBA" id="ARBA00020673"/>
    </source>
</evidence>
<dbReference type="EMBL" id="KN817518">
    <property type="protein sequence ID" value="KJA29964.1"/>
    <property type="molecule type" value="Genomic_DNA"/>
</dbReference>
<feature type="transmembrane region" description="Helical" evidence="10">
    <location>
        <begin position="228"/>
        <end position="249"/>
    </location>
</feature>
<comment type="subcellular location">
    <subcellularLocation>
        <location evidence="2">Golgi apparatus membrane</location>
        <topology evidence="2">Multi-pass membrane protein</topology>
    </subcellularLocation>
</comment>
<comment type="function">
    <text evidence="1">Golgi membrane protein involved in vesicular trafficking and spindle migration.</text>
</comment>
<evidence type="ECO:0000256" key="2">
    <source>
        <dbReference type="ARBA" id="ARBA00004653"/>
    </source>
</evidence>
<dbReference type="GO" id="GO:0016192">
    <property type="term" value="P:vesicle-mediated transport"/>
    <property type="evidence" value="ECO:0007669"/>
    <property type="project" value="TreeGrafter"/>
</dbReference>
<evidence type="ECO:0000313" key="12">
    <source>
        <dbReference type="EMBL" id="KJA29964.1"/>
    </source>
</evidence>
<dbReference type="InterPro" id="IPR032816">
    <property type="entry name" value="VTT_dom"/>
</dbReference>
<reference evidence="13" key="1">
    <citation type="submission" date="2014-04" db="EMBL/GenBank/DDBJ databases">
        <title>Evolutionary Origins and Diversification of the Mycorrhizal Mutualists.</title>
        <authorList>
            <consortium name="DOE Joint Genome Institute"/>
            <consortium name="Mycorrhizal Genomics Consortium"/>
            <person name="Kohler A."/>
            <person name="Kuo A."/>
            <person name="Nagy L.G."/>
            <person name="Floudas D."/>
            <person name="Copeland A."/>
            <person name="Barry K.W."/>
            <person name="Cichocki N."/>
            <person name="Veneault-Fourrey C."/>
            <person name="LaButti K."/>
            <person name="Lindquist E.A."/>
            <person name="Lipzen A."/>
            <person name="Lundell T."/>
            <person name="Morin E."/>
            <person name="Murat C."/>
            <person name="Riley R."/>
            <person name="Ohm R."/>
            <person name="Sun H."/>
            <person name="Tunlid A."/>
            <person name="Henrissat B."/>
            <person name="Grigoriev I.V."/>
            <person name="Hibbett D.S."/>
            <person name="Martin F."/>
        </authorList>
    </citation>
    <scope>NUCLEOTIDE SEQUENCE [LARGE SCALE GENOMIC DNA]</scope>
    <source>
        <strain evidence="13">FD-334 SS-4</strain>
    </source>
</reference>
<accession>A0A0D2PGJ2</accession>
<keyword evidence="6 10" id="KW-0812">Transmembrane</keyword>
<comment type="similarity">
    <text evidence="3">Belongs to the TVP38/TMEM64 family.</text>
</comment>
<feature type="transmembrane region" description="Helical" evidence="10">
    <location>
        <begin position="73"/>
        <end position="104"/>
    </location>
</feature>
<evidence type="ECO:0000313" key="13">
    <source>
        <dbReference type="Proteomes" id="UP000054270"/>
    </source>
</evidence>
<feature type="domain" description="VTT" evidence="11">
    <location>
        <begin position="93"/>
        <end position="208"/>
    </location>
</feature>
<keyword evidence="7 10" id="KW-1133">Transmembrane helix</keyword>
<feature type="transmembrane region" description="Helical" evidence="10">
    <location>
        <begin position="110"/>
        <end position="131"/>
    </location>
</feature>
<sequence length="289" mass="32509">MSVQYFASPLAFAKRWANYGLNRYRKLHTFGKLFIWMLLIFYICFGAFIIIMKPSRIAQFLYDKARLLAAMQFGWLMLLAALVGVSFPPAIGHTTIITLCGFAYGLKGFWIGAAGSVLGSSISFLTLRLLFSKRLHAWSSQNQKWQALESVVTAKGLPLIILIRVSPFPPWVYSNSLFASIEAVKLWQFIIATCCVFPKILLHTFIGSKIAELSDGDQRGHMDTRTKILDILFVVGGIIIAIFASWTVYNLVQKHIRHLEGISPEIDELAAEAIENYDEEAPLLSPTRE</sequence>
<feature type="transmembrane region" description="Helical" evidence="10">
    <location>
        <begin position="33"/>
        <end position="52"/>
    </location>
</feature>
<keyword evidence="8" id="KW-0333">Golgi apparatus</keyword>
<dbReference type="GO" id="GO:0000139">
    <property type="term" value="C:Golgi membrane"/>
    <property type="evidence" value="ECO:0007669"/>
    <property type="project" value="UniProtKB-SubCell"/>
</dbReference>
<dbReference type="OrthoDB" id="166803at2759"/>
<dbReference type="PANTHER" id="PTHR47549:SF1">
    <property type="entry name" value="GOLGI APPARATUS MEMBRANE PROTEIN TVP38"/>
    <property type="match status" value="1"/>
</dbReference>
<evidence type="ECO:0000256" key="4">
    <source>
        <dbReference type="ARBA" id="ARBA00013533"/>
    </source>
</evidence>
<dbReference type="GO" id="GO:0000022">
    <property type="term" value="P:mitotic spindle elongation"/>
    <property type="evidence" value="ECO:0007669"/>
    <property type="project" value="TreeGrafter"/>
</dbReference>
<name>A0A0D2PGJ2_HYPSF</name>
<evidence type="ECO:0000256" key="6">
    <source>
        <dbReference type="ARBA" id="ARBA00022692"/>
    </source>
</evidence>
<dbReference type="STRING" id="945553.A0A0D2PGJ2"/>
<evidence type="ECO:0000256" key="10">
    <source>
        <dbReference type="SAM" id="Phobius"/>
    </source>
</evidence>
<dbReference type="OMA" id="KWQALET"/>
<dbReference type="AlphaFoldDB" id="A0A0D2PGJ2"/>
<proteinExistence type="inferred from homology"/>
<dbReference type="Proteomes" id="UP000054270">
    <property type="component" value="Unassembled WGS sequence"/>
</dbReference>
<protein>
    <recommendedName>
        <fullName evidence="4">Golgi apparatus membrane protein TVP38</fullName>
    </recommendedName>
    <alternativeName>
        <fullName evidence="5">Golgi apparatus membrane protein tvp38</fullName>
    </alternativeName>
</protein>
<gene>
    <name evidence="12" type="ORF">HYPSUDRAFT_32005</name>
</gene>
<dbReference type="InterPro" id="IPR051076">
    <property type="entry name" value="Golgi_membrane_TVP38/TMEM64"/>
</dbReference>
<evidence type="ECO:0000259" key="11">
    <source>
        <dbReference type="Pfam" id="PF09335"/>
    </source>
</evidence>